<protein>
    <submittedName>
        <fullName evidence="3">Uncharacterized protein</fullName>
    </submittedName>
</protein>
<dbReference type="InterPro" id="IPR036291">
    <property type="entry name" value="NAD(P)-bd_dom_sf"/>
</dbReference>
<dbReference type="CDD" id="cd05233">
    <property type="entry name" value="SDR_c"/>
    <property type="match status" value="1"/>
</dbReference>
<accession>A0A8S4NUC2</accession>
<dbReference type="PANTHER" id="PTHR24321">
    <property type="entry name" value="DEHYDROGENASES, SHORT CHAIN"/>
    <property type="match status" value="1"/>
</dbReference>
<name>A0A8S4NUC2_OWEFU</name>
<evidence type="ECO:0000256" key="1">
    <source>
        <dbReference type="ARBA" id="ARBA00006484"/>
    </source>
</evidence>
<dbReference type="EMBL" id="CAIIXF020000005">
    <property type="protein sequence ID" value="CAH1783669.1"/>
    <property type="molecule type" value="Genomic_DNA"/>
</dbReference>
<dbReference type="InterPro" id="IPR020904">
    <property type="entry name" value="Sc_DH/Rdtase_CS"/>
</dbReference>
<dbReference type="InterPro" id="IPR002347">
    <property type="entry name" value="SDR_fam"/>
</dbReference>
<dbReference type="Gene3D" id="3.40.50.720">
    <property type="entry name" value="NAD(P)-binding Rossmann-like Domain"/>
    <property type="match status" value="1"/>
</dbReference>
<dbReference type="AlphaFoldDB" id="A0A8S4NUC2"/>
<dbReference type="PRINTS" id="PR00081">
    <property type="entry name" value="GDHRDH"/>
</dbReference>
<comment type="similarity">
    <text evidence="1">Belongs to the short-chain dehydrogenases/reductases (SDR) family.</text>
</comment>
<dbReference type="Proteomes" id="UP000749559">
    <property type="component" value="Unassembled WGS sequence"/>
</dbReference>
<evidence type="ECO:0000256" key="2">
    <source>
        <dbReference type="ARBA" id="ARBA00023002"/>
    </source>
</evidence>
<sequence>MSAKKLFNMQPVLDESSTKERFKGKVVIVTGGASGIGKETARRFLNDGATVAVFDINDDAIRNTELEFKQAGFSPMFYSVDVSNKAECLSGVGKVADANGGVVHYLVNSAVYFCFEALQAEHEHWAKTMAVNVEGVANMVQSCYPYMVKAGGKECGIVNMASGSAHRAQTNRWTYSTSKGAIVSLTKCMALDLSEQGIRVNSISPGAIWTPGLRSVLGLLTRTRLRNILEKPTYFVGLVKVQK</sequence>
<comment type="caution">
    <text evidence="3">The sequence shown here is derived from an EMBL/GenBank/DDBJ whole genome shotgun (WGS) entry which is preliminary data.</text>
</comment>
<proteinExistence type="inferred from homology"/>
<keyword evidence="2" id="KW-0560">Oxidoreductase</keyword>
<dbReference type="OrthoDB" id="47007at2759"/>
<evidence type="ECO:0000313" key="3">
    <source>
        <dbReference type="EMBL" id="CAH1783669.1"/>
    </source>
</evidence>
<gene>
    <name evidence="3" type="ORF">OFUS_LOCUS9990</name>
</gene>
<reference evidence="3" key="1">
    <citation type="submission" date="2022-03" db="EMBL/GenBank/DDBJ databases">
        <authorList>
            <person name="Martin C."/>
        </authorList>
    </citation>
    <scope>NUCLEOTIDE SEQUENCE</scope>
</reference>
<dbReference type="SUPFAM" id="SSF51735">
    <property type="entry name" value="NAD(P)-binding Rossmann-fold domains"/>
    <property type="match status" value="1"/>
</dbReference>
<keyword evidence="4" id="KW-1185">Reference proteome</keyword>
<dbReference type="PANTHER" id="PTHR24321:SF8">
    <property type="entry name" value="ESTRADIOL 17-BETA-DEHYDROGENASE 8-RELATED"/>
    <property type="match status" value="1"/>
</dbReference>
<dbReference type="Pfam" id="PF00106">
    <property type="entry name" value="adh_short"/>
    <property type="match status" value="1"/>
</dbReference>
<organism evidence="3 4">
    <name type="scientific">Owenia fusiformis</name>
    <name type="common">Polychaete worm</name>
    <dbReference type="NCBI Taxonomy" id="6347"/>
    <lineage>
        <taxon>Eukaryota</taxon>
        <taxon>Metazoa</taxon>
        <taxon>Spiralia</taxon>
        <taxon>Lophotrochozoa</taxon>
        <taxon>Annelida</taxon>
        <taxon>Polychaeta</taxon>
        <taxon>Sedentaria</taxon>
        <taxon>Canalipalpata</taxon>
        <taxon>Sabellida</taxon>
        <taxon>Oweniida</taxon>
        <taxon>Oweniidae</taxon>
        <taxon>Owenia</taxon>
    </lineage>
</organism>
<dbReference type="PROSITE" id="PS00061">
    <property type="entry name" value="ADH_SHORT"/>
    <property type="match status" value="1"/>
</dbReference>
<dbReference type="GO" id="GO:0016491">
    <property type="term" value="F:oxidoreductase activity"/>
    <property type="evidence" value="ECO:0007669"/>
    <property type="project" value="UniProtKB-KW"/>
</dbReference>
<evidence type="ECO:0000313" key="4">
    <source>
        <dbReference type="Proteomes" id="UP000749559"/>
    </source>
</evidence>